<dbReference type="EMBL" id="JXBY01000016">
    <property type="protein sequence ID" value="KJY56363.1"/>
    <property type="molecule type" value="Genomic_DNA"/>
</dbReference>
<dbReference type="HOGENOM" id="CLU_1545675_0_0_9"/>
<accession>A0A0F4LDG3</accession>
<proteinExistence type="predicted"/>
<dbReference type="Proteomes" id="UP000033533">
    <property type="component" value="Unassembled WGS sequence"/>
</dbReference>
<dbReference type="STRING" id="1218493.JF76_06710"/>
<evidence type="ECO:0000313" key="1">
    <source>
        <dbReference type="EMBL" id="KJY56363.1"/>
    </source>
</evidence>
<comment type="caution">
    <text evidence="1">The sequence shown here is derived from an EMBL/GenBank/DDBJ whole genome shotgun (WGS) entry which is preliminary data.</text>
</comment>
<organism evidence="1 2">
    <name type="scientific">Lactobacillus kullabergensis</name>
    <dbReference type="NCBI Taxonomy" id="1218493"/>
    <lineage>
        <taxon>Bacteria</taxon>
        <taxon>Bacillati</taxon>
        <taxon>Bacillota</taxon>
        <taxon>Bacilli</taxon>
        <taxon>Lactobacillales</taxon>
        <taxon>Lactobacillaceae</taxon>
        <taxon>Lactobacillus</taxon>
    </lineage>
</organism>
<reference evidence="1 2" key="1">
    <citation type="submission" date="2014-12" db="EMBL/GenBank/DDBJ databases">
        <title>Comparative genomics of the lactic acid bacteria isolated from the honey bee gut.</title>
        <authorList>
            <person name="Ellegaard K.M."/>
            <person name="Tamarit D."/>
            <person name="Javelind E."/>
            <person name="Olofsson T."/>
            <person name="Andersson S.G."/>
            <person name="Vasquez A."/>
        </authorList>
    </citation>
    <scope>NUCLEOTIDE SEQUENCE [LARGE SCALE GENOMIC DNA]</scope>
    <source>
        <strain evidence="1 2">Biut2</strain>
    </source>
</reference>
<dbReference type="PATRIC" id="fig|1218493.3.peg.715"/>
<evidence type="ECO:0000313" key="2">
    <source>
        <dbReference type="Proteomes" id="UP000033533"/>
    </source>
</evidence>
<dbReference type="RefSeq" id="WP_045927831.1">
    <property type="nucleotide sequence ID" value="NZ_JBHSZS010000009.1"/>
</dbReference>
<dbReference type="AlphaFoldDB" id="A0A0F4LDG3"/>
<gene>
    <name evidence="1" type="ORF">JF76_06710</name>
</gene>
<dbReference type="OrthoDB" id="2303669at2"/>
<dbReference type="SUPFAM" id="SSF54518">
    <property type="entry name" value="Tubby C-terminal domain-like"/>
    <property type="match status" value="1"/>
</dbReference>
<protein>
    <submittedName>
        <fullName evidence="1">Uncharacterized protein</fullName>
    </submittedName>
</protein>
<name>A0A0F4LDG3_9LACO</name>
<dbReference type="InterPro" id="IPR025659">
    <property type="entry name" value="Tubby-like_C"/>
</dbReference>
<sequence length="173" mass="19868">MRYLLELTQKQEYGQIPVANENNKIQYIIQGNLDNPNHTLYLKKVNGKEIGRLYTDGNGFISSYTIDVINHSLVKVKRLNNKLANLFYITRLNYIVSGSIKKGSYKFLFGIKKVATVRTVVQSEGVVLICDIERPEDVPFILLCATLFTQWHTTPLRLPTFPPIGRKYNVNFN</sequence>